<dbReference type="InterPro" id="IPR029063">
    <property type="entry name" value="SAM-dependent_MTases_sf"/>
</dbReference>
<keyword evidence="3" id="KW-0808">Transferase</keyword>
<dbReference type="Proteomes" id="UP000824998">
    <property type="component" value="Unassembled WGS sequence"/>
</dbReference>
<evidence type="ECO:0000313" key="6">
    <source>
        <dbReference type="Proteomes" id="UP000824998"/>
    </source>
</evidence>
<organism evidence="5 6">
    <name type="scientific">Amylocarpus encephaloides</name>
    <dbReference type="NCBI Taxonomy" id="45428"/>
    <lineage>
        <taxon>Eukaryota</taxon>
        <taxon>Fungi</taxon>
        <taxon>Dikarya</taxon>
        <taxon>Ascomycota</taxon>
        <taxon>Pezizomycotina</taxon>
        <taxon>Leotiomycetes</taxon>
        <taxon>Helotiales</taxon>
        <taxon>Helotiales incertae sedis</taxon>
        <taxon>Amylocarpus</taxon>
    </lineage>
</organism>
<gene>
    <name evidence="5" type="ORF">BJ875DRAFT_368631</name>
</gene>
<dbReference type="SUPFAM" id="SSF53335">
    <property type="entry name" value="S-adenosyl-L-methionine-dependent methyltransferases"/>
    <property type="match status" value="1"/>
</dbReference>
<dbReference type="Gene3D" id="3.40.50.150">
    <property type="entry name" value="Vaccinia Virus protein VP39"/>
    <property type="match status" value="1"/>
</dbReference>
<accession>A0A9P8C966</accession>
<evidence type="ECO:0000256" key="2">
    <source>
        <dbReference type="ARBA" id="ARBA00022603"/>
    </source>
</evidence>
<dbReference type="InterPro" id="IPR008854">
    <property type="entry name" value="TPMT"/>
</dbReference>
<dbReference type="OrthoDB" id="276151at2759"/>
<dbReference type="EMBL" id="MU251375">
    <property type="protein sequence ID" value="KAG9238140.1"/>
    <property type="molecule type" value="Genomic_DNA"/>
</dbReference>
<keyword evidence="1" id="KW-0597">Phosphoprotein</keyword>
<evidence type="ECO:0000313" key="5">
    <source>
        <dbReference type="EMBL" id="KAG9238140.1"/>
    </source>
</evidence>
<dbReference type="CDD" id="cd02440">
    <property type="entry name" value="AdoMet_MTases"/>
    <property type="match status" value="1"/>
</dbReference>
<protein>
    <submittedName>
        <fullName evidence="5">Thiol methyltransferas-like protein</fullName>
    </submittedName>
</protein>
<evidence type="ECO:0000256" key="4">
    <source>
        <dbReference type="ARBA" id="ARBA00022691"/>
    </source>
</evidence>
<proteinExistence type="predicted"/>
<keyword evidence="2" id="KW-0489">Methyltransferase</keyword>
<reference evidence="5" key="1">
    <citation type="journal article" date="2021" name="IMA Fungus">
        <title>Genomic characterization of three marine fungi, including Emericellopsis atlantica sp. nov. with signatures of a generalist lifestyle and marine biomass degradation.</title>
        <authorList>
            <person name="Hagestad O.C."/>
            <person name="Hou L."/>
            <person name="Andersen J.H."/>
            <person name="Hansen E.H."/>
            <person name="Altermark B."/>
            <person name="Li C."/>
            <person name="Kuhnert E."/>
            <person name="Cox R.J."/>
            <person name="Crous P.W."/>
            <person name="Spatafora J.W."/>
            <person name="Lail K."/>
            <person name="Amirebrahimi M."/>
            <person name="Lipzen A."/>
            <person name="Pangilinan J."/>
            <person name="Andreopoulos W."/>
            <person name="Hayes R.D."/>
            <person name="Ng V."/>
            <person name="Grigoriev I.V."/>
            <person name="Jackson S.A."/>
            <person name="Sutton T.D.S."/>
            <person name="Dobson A.D.W."/>
            <person name="Rama T."/>
        </authorList>
    </citation>
    <scope>NUCLEOTIDE SEQUENCE</scope>
    <source>
        <strain evidence="5">TRa018bII</strain>
    </source>
</reference>
<dbReference type="Pfam" id="PF05724">
    <property type="entry name" value="TPMT"/>
    <property type="match status" value="1"/>
</dbReference>
<dbReference type="GO" id="GO:0032259">
    <property type="term" value="P:methylation"/>
    <property type="evidence" value="ECO:0007669"/>
    <property type="project" value="UniProtKB-KW"/>
</dbReference>
<evidence type="ECO:0000256" key="1">
    <source>
        <dbReference type="ARBA" id="ARBA00022553"/>
    </source>
</evidence>
<sequence length="270" mass="30361">MSTNDQPTDARARLRQHFLGDKSLHIKKWDDLYIEDFLPWDKGFVNPAFVDLLHDRKELFPNTEGKRGKALVPGCGKGYDVLLLDEHGYDAYGLESSKNALIAAKEIEKQAKATGQYIGRGDVNWVDGDFFDDGWLIEVQGEKKFDLIYDYTFLSALPPSLRPAWSKRFKDLLAPGGRIVCVEFPTYKPHSTGGPPWALPPKVYMAHLSRPGQELPYAEESGLQESELGDASPDGLQCIAHFQPKRTHNGGYDEQGKITDWVSVWAHPSE</sequence>
<dbReference type="PROSITE" id="PS51585">
    <property type="entry name" value="SAM_MT_TPMT"/>
    <property type="match status" value="1"/>
</dbReference>
<dbReference type="AlphaFoldDB" id="A0A9P8C966"/>
<dbReference type="PANTHER" id="PTHR32183">
    <property type="match status" value="1"/>
</dbReference>
<keyword evidence="6" id="KW-1185">Reference proteome</keyword>
<comment type="caution">
    <text evidence="5">The sequence shown here is derived from an EMBL/GenBank/DDBJ whole genome shotgun (WGS) entry which is preliminary data.</text>
</comment>
<evidence type="ECO:0000256" key="3">
    <source>
        <dbReference type="ARBA" id="ARBA00022679"/>
    </source>
</evidence>
<keyword evidence="4" id="KW-0949">S-adenosyl-L-methionine</keyword>
<name>A0A9P8C966_9HELO</name>
<dbReference type="GO" id="GO:0008757">
    <property type="term" value="F:S-adenosylmethionine-dependent methyltransferase activity"/>
    <property type="evidence" value="ECO:0007669"/>
    <property type="project" value="InterPro"/>
</dbReference>
<dbReference type="PANTHER" id="PTHR32183:SF6">
    <property type="entry name" value="CYSTEINE SULFINATE DESULFINASE_CYSTEINE DESULFURASE AND RELATED ENZYMES"/>
    <property type="match status" value="1"/>
</dbReference>